<protein>
    <submittedName>
        <fullName evidence="4">Choline-sulfatase</fullName>
    </submittedName>
</protein>
<proteinExistence type="predicted"/>
<dbReference type="Proteomes" id="UP000199392">
    <property type="component" value="Unassembled WGS sequence"/>
</dbReference>
<dbReference type="OrthoDB" id="9795675at2"/>
<dbReference type="InterPro" id="IPR000917">
    <property type="entry name" value="Sulfatase_N"/>
</dbReference>
<keyword evidence="2" id="KW-0378">Hydrolase</keyword>
<accession>A0A1I6VIV2</accession>
<feature type="domain" description="Sulfatase N-terminal" evidence="3">
    <location>
        <begin position="6"/>
        <end position="343"/>
    </location>
</feature>
<dbReference type="EMBL" id="FOZW01000011">
    <property type="protein sequence ID" value="SFT13676.1"/>
    <property type="molecule type" value="Genomic_DNA"/>
</dbReference>
<evidence type="ECO:0000313" key="5">
    <source>
        <dbReference type="Proteomes" id="UP000199392"/>
    </source>
</evidence>
<reference evidence="5" key="1">
    <citation type="submission" date="2016-10" db="EMBL/GenBank/DDBJ databases">
        <authorList>
            <person name="Varghese N."/>
            <person name="Submissions S."/>
        </authorList>
    </citation>
    <scope>NUCLEOTIDE SEQUENCE [LARGE SCALE GENOMIC DNA]</scope>
    <source>
        <strain evidence="5">DSM 26894</strain>
    </source>
</reference>
<keyword evidence="5" id="KW-1185">Reference proteome</keyword>
<keyword evidence="1" id="KW-0479">Metal-binding</keyword>
<dbReference type="PANTHER" id="PTHR45953">
    <property type="entry name" value="IDURONATE 2-SULFATASE"/>
    <property type="match status" value="1"/>
</dbReference>
<evidence type="ECO:0000256" key="2">
    <source>
        <dbReference type="ARBA" id="ARBA00022801"/>
    </source>
</evidence>
<evidence type="ECO:0000259" key="3">
    <source>
        <dbReference type="Pfam" id="PF00884"/>
    </source>
</evidence>
<organism evidence="4 5">
    <name type="scientific">Alloyangia pacifica</name>
    <dbReference type="NCBI Taxonomy" id="311180"/>
    <lineage>
        <taxon>Bacteria</taxon>
        <taxon>Pseudomonadati</taxon>
        <taxon>Pseudomonadota</taxon>
        <taxon>Alphaproteobacteria</taxon>
        <taxon>Rhodobacterales</taxon>
        <taxon>Roseobacteraceae</taxon>
        <taxon>Alloyangia</taxon>
    </lineage>
</organism>
<dbReference type="Gene3D" id="3.40.720.10">
    <property type="entry name" value="Alkaline Phosphatase, subunit A"/>
    <property type="match status" value="1"/>
</dbReference>
<evidence type="ECO:0000256" key="1">
    <source>
        <dbReference type="ARBA" id="ARBA00022723"/>
    </source>
</evidence>
<dbReference type="AlphaFoldDB" id="A0A1I6VIV2"/>
<dbReference type="STRING" id="311180.SAMN04488050_111152"/>
<evidence type="ECO:0000313" key="4">
    <source>
        <dbReference type="EMBL" id="SFT13676.1"/>
    </source>
</evidence>
<dbReference type="GO" id="GO:0046872">
    <property type="term" value="F:metal ion binding"/>
    <property type="evidence" value="ECO:0007669"/>
    <property type="project" value="UniProtKB-KW"/>
</dbReference>
<dbReference type="InterPro" id="IPR017850">
    <property type="entry name" value="Alkaline_phosphatase_core_sf"/>
</dbReference>
<dbReference type="SUPFAM" id="SSF53649">
    <property type="entry name" value="Alkaline phosphatase-like"/>
    <property type="match status" value="1"/>
</dbReference>
<name>A0A1I6VIV2_9RHOB</name>
<sequence>MSEHTNVLVIMTDEQQAAALSCAGHPLVKTPNLDRLAERGVRFSNAYTPSPICVPARAAFATGQYVHDIGFWDNALAYDGLPRSWGHSLQSAGVAPVSVGKLHYRNAEDDTGFAAQIAPLHILDGVGQVWGSVRDPLPEEPRSPNMLGGIGPGQSKYNSYDEEVAERCAARISGADPKTPWMMFASFVAPHFPLIVPQRYLDLYPAADMPLPSLRPGESCTLHPWLARMSAYHDPDQVLRDDAERRLAIACYYALCTFVDELIGKLLSALEKSGQTGNTMVIFTSDHGEMLGERGRWGKSTLYGESTRIPMILAGPGVPEGHVSKTPVSLLDAVPTIAQAMGVEPERAWVGTSLLDLIAKGEDPERCVFSEYHAVASPSAGFMLANARWKYHEYVGYPPELFDLDADPGETRNLADDPGHAEVLAQMRRGLRKICDPEETDRAAKADQNALVARFGGVDAALDIGPKGASPVPARESK</sequence>
<dbReference type="CDD" id="cd16037">
    <property type="entry name" value="sulfatase_like"/>
    <property type="match status" value="1"/>
</dbReference>
<gene>
    <name evidence="4" type="ORF">SAMN04488050_111152</name>
</gene>
<dbReference type="GO" id="GO:0008484">
    <property type="term" value="F:sulfuric ester hydrolase activity"/>
    <property type="evidence" value="ECO:0007669"/>
    <property type="project" value="TreeGrafter"/>
</dbReference>
<dbReference type="GO" id="GO:0005737">
    <property type="term" value="C:cytoplasm"/>
    <property type="evidence" value="ECO:0007669"/>
    <property type="project" value="TreeGrafter"/>
</dbReference>
<dbReference type="PANTHER" id="PTHR45953:SF1">
    <property type="entry name" value="IDURONATE 2-SULFATASE"/>
    <property type="match status" value="1"/>
</dbReference>
<dbReference type="Pfam" id="PF00884">
    <property type="entry name" value="Sulfatase"/>
    <property type="match status" value="1"/>
</dbReference>